<feature type="region of interest" description="Disordered" evidence="1">
    <location>
        <begin position="30"/>
        <end position="58"/>
    </location>
</feature>
<dbReference type="RefSeq" id="XP_003043516.1">
    <property type="nucleotide sequence ID" value="XM_003043470.1"/>
</dbReference>
<dbReference type="eggNOG" id="ENOG502SNM5">
    <property type="taxonomic scope" value="Eukaryota"/>
</dbReference>
<proteinExistence type="predicted"/>
<organism evidence="2 3">
    <name type="scientific">Fusarium vanettenii (strain ATCC MYA-4622 / CBS 123669 / FGSC 9596 / NRRL 45880 / 77-13-4)</name>
    <name type="common">Fusarium solani subsp. pisi</name>
    <dbReference type="NCBI Taxonomy" id="660122"/>
    <lineage>
        <taxon>Eukaryota</taxon>
        <taxon>Fungi</taxon>
        <taxon>Dikarya</taxon>
        <taxon>Ascomycota</taxon>
        <taxon>Pezizomycotina</taxon>
        <taxon>Sordariomycetes</taxon>
        <taxon>Hypocreomycetidae</taxon>
        <taxon>Hypocreales</taxon>
        <taxon>Nectriaceae</taxon>
        <taxon>Fusarium</taxon>
        <taxon>Fusarium solani species complex</taxon>
        <taxon>Fusarium vanettenii</taxon>
    </lineage>
</organism>
<dbReference type="HOGENOM" id="CLU_642785_0_0_1"/>
<evidence type="ECO:0000313" key="2">
    <source>
        <dbReference type="EMBL" id="EEU37803.1"/>
    </source>
</evidence>
<dbReference type="AlphaFoldDB" id="C7ZDS7"/>
<dbReference type="VEuPathDB" id="FungiDB:NECHADRAFT_88238"/>
<accession>C7ZDS7</accession>
<reference evidence="2 3" key="1">
    <citation type="journal article" date="2009" name="PLoS Genet.">
        <title>The genome of Nectria haematococca: contribution of supernumerary chromosomes to gene expansion.</title>
        <authorList>
            <person name="Coleman J.J."/>
            <person name="Rounsley S.D."/>
            <person name="Rodriguez-Carres M."/>
            <person name="Kuo A."/>
            <person name="Wasmann C.C."/>
            <person name="Grimwood J."/>
            <person name="Schmutz J."/>
            <person name="Taga M."/>
            <person name="White G.J."/>
            <person name="Zhou S."/>
            <person name="Schwartz D.C."/>
            <person name="Freitag M."/>
            <person name="Ma L.J."/>
            <person name="Danchin E.G."/>
            <person name="Henrissat B."/>
            <person name="Coutinho P.M."/>
            <person name="Nelson D.R."/>
            <person name="Straney D."/>
            <person name="Napoli C.A."/>
            <person name="Barker B.M."/>
            <person name="Gribskov M."/>
            <person name="Rep M."/>
            <person name="Kroken S."/>
            <person name="Molnar I."/>
            <person name="Rensing C."/>
            <person name="Kennell J.C."/>
            <person name="Zamora J."/>
            <person name="Farman M.L."/>
            <person name="Selker E.U."/>
            <person name="Salamov A."/>
            <person name="Shapiro H."/>
            <person name="Pangilinan J."/>
            <person name="Lindquist E."/>
            <person name="Lamers C."/>
            <person name="Grigoriev I.V."/>
            <person name="Geiser D.M."/>
            <person name="Covert S.F."/>
            <person name="Temporini E."/>
            <person name="Vanetten H.D."/>
        </authorList>
    </citation>
    <scope>NUCLEOTIDE SEQUENCE [LARGE SCALE GENOMIC DNA]</scope>
    <source>
        <strain evidence="3">ATCC MYA-4622 / CBS 123669 / FGSC 9596 / NRRL 45880 / 77-13-4</strain>
    </source>
</reference>
<evidence type="ECO:0000256" key="1">
    <source>
        <dbReference type="SAM" id="MobiDB-lite"/>
    </source>
</evidence>
<gene>
    <name evidence="2" type="ORF">NECHADRAFT_88238</name>
</gene>
<sequence length="343" mass="38492">MSTSWQKSPSLGRFTGSPFASTVINTLTSATSPLLDDDETSDAIEESLQPDEPTPQQTETYNEFCRSILEVCKTRVTSAWDSHTFTFSAQNDSWDHSWTGRTGIPLTNFETRWDALEIIPPVTEADATAQNSMITRTVGPSSTEPSIVDEMTRSIRQKHVSSMAGLFLKTCPGDENRGWGPLVHGMLSRAADGALPSNELEEIAGMICFRWESALIADYLVETFNLPKPGGQICILWDSRPWRLEVGNYPLHNMIFDKLVAKDFPPFPAENQGPPFQRFLFYMAAAVALKDLPEPSTIHLIDQLTLFMTKAKEFQEQRAMSDRSTLERAQLWFKALGRRMKSS</sequence>
<dbReference type="Proteomes" id="UP000005206">
    <property type="component" value="Chromosome 13"/>
</dbReference>
<dbReference type="InParanoid" id="C7ZDS7"/>
<protein>
    <submittedName>
        <fullName evidence="2">Uncharacterized protein</fullName>
    </submittedName>
</protein>
<dbReference type="KEGG" id="nhe:NECHADRAFT_88238"/>
<evidence type="ECO:0000313" key="3">
    <source>
        <dbReference type="Proteomes" id="UP000005206"/>
    </source>
</evidence>
<feature type="compositionally biased region" description="Acidic residues" evidence="1">
    <location>
        <begin position="35"/>
        <end position="49"/>
    </location>
</feature>
<dbReference type="OMA" id="GRNWIKS"/>
<dbReference type="OrthoDB" id="5242875at2759"/>
<dbReference type="GeneID" id="9669468"/>
<name>C7ZDS7_FUSV7</name>
<keyword evidence="3" id="KW-1185">Reference proteome</keyword>
<dbReference type="EMBL" id="GG698920">
    <property type="protein sequence ID" value="EEU37803.1"/>
    <property type="molecule type" value="Genomic_DNA"/>
</dbReference>